<proteinExistence type="predicted"/>
<comment type="caution">
    <text evidence="2">The sequence shown here is derived from an EMBL/GenBank/DDBJ whole genome shotgun (WGS) entry which is preliminary data.</text>
</comment>
<accession>A0A644YHB6</accession>
<feature type="domain" description="LicD/FKTN/FKRP nucleotidyltransferase" evidence="1">
    <location>
        <begin position="42"/>
        <end position="90"/>
    </location>
</feature>
<dbReference type="EMBL" id="VSSQ01004512">
    <property type="protein sequence ID" value="MPM25504.1"/>
    <property type="molecule type" value="Genomic_DNA"/>
</dbReference>
<dbReference type="InterPro" id="IPR007074">
    <property type="entry name" value="LicD/FKTN/FKRP_NTP_transf"/>
</dbReference>
<dbReference type="PANTHER" id="PTHR43404:SF1">
    <property type="entry name" value="MNN4P"/>
    <property type="match status" value="1"/>
</dbReference>
<sequence>MEKINTPNGIYTFTPKILYVGRKKIDKKIAKQNLSDFTKIANNNNLKFGLIYGTLLGAVREHDFIDHDEDIDLFILSEQRDLFLKMLFDLRKNNFEVVRYDRRGLVSIMKNNEYIDIYIFSPFQKGVRKCCGEFVLEKYLLNTTYLNFLSESILIPKEYKEYLEFQYGVGWTTPVCYTDFKVSKFALFIFYLKEKIKYRLPDFLFYKFVRRLEKDAEDVFFRNAEGYLINM</sequence>
<name>A0A644YHB6_9ZZZZ</name>
<dbReference type="GO" id="GO:0009100">
    <property type="term" value="P:glycoprotein metabolic process"/>
    <property type="evidence" value="ECO:0007669"/>
    <property type="project" value="UniProtKB-ARBA"/>
</dbReference>
<evidence type="ECO:0000313" key="2">
    <source>
        <dbReference type="EMBL" id="MPM25504.1"/>
    </source>
</evidence>
<evidence type="ECO:0000259" key="1">
    <source>
        <dbReference type="Pfam" id="PF04991"/>
    </source>
</evidence>
<dbReference type="AlphaFoldDB" id="A0A644YHB6"/>
<protein>
    <recommendedName>
        <fullName evidence="1">LicD/FKTN/FKRP nucleotidyltransferase domain-containing protein</fullName>
    </recommendedName>
</protein>
<organism evidence="2">
    <name type="scientific">bioreactor metagenome</name>
    <dbReference type="NCBI Taxonomy" id="1076179"/>
    <lineage>
        <taxon>unclassified sequences</taxon>
        <taxon>metagenomes</taxon>
        <taxon>ecological metagenomes</taxon>
    </lineage>
</organism>
<reference evidence="2" key="1">
    <citation type="submission" date="2019-08" db="EMBL/GenBank/DDBJ databases">
        <authorList>
            <person name="Kucharzyk K."/>
            <person name="Murdoch R.W."/>
            <person name="Higgins S."/>
            <person name="Loffler F."/>
        </authorList>
    </citation>
    <scope>NUCLEOTIDE SEQUENCE</scope>
</reference>
<dbReference type="PANTHER" id="PTHR43404">
    <property type="entry name" value="LIPOPOLYSACCHARIDE CHOLINEPHOSPHOTRANSFERASE LICD"/>
    <property type="match status" value="1"/>
</dbReference>
<gene>
    <name evidence="2" type="ORF">SDC9_71999</name>
</gene>
<dbReference type="InterPro" id="IPR052942">
    <property type="entry name" value="LPS_cholinephosphotransferase"/>
</dbReference>
<dbReference type="Pfam" id="PF04991">
    <property type="entry name" value="LicD"/>
    <property type="match status" value="1"/>
</dbReference>